<dbReference type="Proteomes" id="UP000044806">
    <property type="component" value="Unassembled WGS sequence"/>
</dbReference>
<dbReference type="EMBL" id="CWOW01000014">
    <property type="protein sequence ID" value="CSA89049.1"/>
    <property type="molecule type" value="Genomic_DNA"/>
</dbReference>
<sequence length="69" mass="7580">MVCNLSANLACTQSRNKKRLLRKARVAPMVLAKEASSKLNQKPNRAAPNKVTTVAPGIENAVRRTYTTK</sequence>
<gene>
    <name evidence="1" type="ORF">ERS013165_02699</name>
</gene>
<name>A0A655R8N4_VIBCL</name>
<organism evidence="1 2">
    <name type="scientific">Vibrio cholerae</name>
    <dbReference type="NCBI Taxonomy" id="666"/>
    <lineage>
        <taxon>Bacteria</taxon>
        <taxon>Pseudomonadati</taxon>
        <taxon>Pseudomonadota</taxon>
        <taxon>Gammaproteobacteria</taxon>
        <taxon>Vibrionales</taxon>
        <taxon>Vibrionaceae</taxon>
        <taxon>Vibrio</taxon>
    </lineage>
</organism>
<reference evidence="1 2" key="1">
    <citation type="submission" date="2015-07" db="EMBL/GenBank/DDBJ databases">
        <authorList>
            <consortium name="Pathogen Informatics"/>
        </authorList>
    </citation>
    <scope>NUCLEOTIDE SEQUENCE [LARGE SCALE GENOMIC DNA]</scope>
    <source>
        <strain evidence="1 2">A51</strain>
    </source>
</reference>
<proteinExistence type="predicted"/>
<accession>A0A655R8N4</accession>
<evidence type="ECO:0000313" key="2">
    <source>
        <dbReference type="Proteomes" id="UP000044806"/>
    </source>
</evidence>
<protein>
    <submittedName>
        <fullName evidence="1">Uncharacterized protein</fullName>
    </submittedName>
</protein>
<dbReference type="AlphaFoldDB" id="A0A655R8N4"/>
<evidence type="ECO:0000313" key="1">
    <source>
        <dbReference type="EMBL" id="CSA89049.1"/>
    </source>
</evidence>